<comment type="caution">
    <text evidence="1">The sequence shown here is derived from an EMBL/GenBank/DDBJ whole genome shotgun (WGS) entry which is preliminary data.</text>
</comment>
<dbReference type="EMBL" id="JANFXK010000007">
    <property type="protein sequence ID" value="MCQ4636686.1"/>
    <property type="molecule type" value="Genomic_DNA"/>
</dbReference>
<dbReference type="Proteomes" id="UP001524502">
    <property type="component" value="Unassembled WGS sequence"/>
</dbReference>
<dbReference type="RefSeq" id="WP_256131880.1">
    <property type="nucleotide sequence ID" value="NZ_JANFXK010000007.1"/>
</dbReference>
<name>A0ABT1RP45_9FIRM</name>
<accession>A0ABT1RP45</accession>
<sequence>MKIVLLTKADVRHLTRKDIVNAGRKNAEKCGDKDELIELDSLYFFNGKK</sequence>
<organism evidence="1 2">
    <name type="scientific">Anaerovorax odorimutans</name>
    <dbReference type="NCBI Taxonomy" id="109327"/>
    <lineage>
        <taxon>Bacteria</taxon>
        <taxon>Bacillati</taxon>
        <taxon>Bacillota</taxon>
        <taxon>Clostridia</taxon>
        <taxon>Peptostreptococcales</taxon>
        <taxon>Anaerovoracaceae</taxon>
        <taxon>Anaerovorax</taxon>
    </lineage>
</organism>
<evidence type="ECO:0000313" key="1">
    <source>
        <dbReference type="EMBL" id="MCQ4636686.1"/>
    </source>
</evidence>
<protein>
    <submittedName>
        <fullName evidence="1">Uncharacterized protein</fullName>
    </submittedName>
</protein>
<reference evidence="1 2" key="1">
    <citation type="submission" date="2022-06" db="EMBL/GenBank/DDBJ databases">
        <title>Isolation of gut microbiota from human fecal samples.</title>
        <authorList>
            <person name="Pamer E.G."/>
            <person name="Barat B."/>
            <person name="Waligurski E."/>
            <person name="Medina S."/>
            <person name="Paddock L."/>
            <person name="Mostad J."/>
        </authorList>
    </citation>
    <scope>NUCLEOTIDE SEQUENCE [LARGE SCALE GENOMIC DNA]</scope>
    <source>
        <strain evidence="1 2">SL.3.17</strain>
    </source>
</reference>
<evidence type="ECO:0000313" key="2">
    <source>
        <dbReference type="Proteomes" id="UP001524502"/>
    </source>
</evidence>
<proteinExistence type="predicted"/>
<keyword evidence="2" id="KW-1185">Reference proteome</keyword>
<gene>
    <name evidence="1" type="ORF">NE619_08085</name>
</gene>